<keyword evidence="3" id="KW-1185">Reference proteome</keyword>
<name>A0ABV9QRI8_9GAMM</name>
<evidence type="ECO:0000313" key="2">
    <source>
        <dbReference type="EMBL" id="MFC4819358.1"/>
    </source>
</evidence>
<reference evidence="3" key="1">
    <citation type="journal article" date="2019" name="Int. J. Syst. Evol. Microbiol.">
        <title>The Global Catalogue of Microorganisms (GCM) 10K type strain sequencing project: providing services to taxonomists for standard genome sequencing and annotation.</title>
        <authorList>
            <consortium name="The Broad Institute Genomics Platform"/>
            <consortium name="The Broad Institute Genome Sequencing Center for Infectious Disease"/>
            <person name="Wu L."/>
            <person name="Ma J."/>
        </authorList>
    </citation>
    <scope>NUCLEOTIDE SEQUENCE [LARGE SCALE GENOMIC DNA]</scope>
    <source>
        <strain evidence="3">CCUG 30340</strain>
    </source>
</reference>
<accession>A0ABV9QRI8</accession>
<sequence>MRAIVFLLALLASAAALAAPSSYTGEAPVNSQSDEERSGALKTALANVVAAQTGDSGLLARPDVAKAVEQAERYVLQYQYRRGDDSGAKYLLVAQFDSTAVNQMLQRLGLGPAGAQTEVATEAPSEATVWIGGINNANDYARLVGYLARNNFVRNAQPMEARGDGVLVRLSLVSGLTRFLEVVAMERTLGVVAGAKVEGVDATLALTP</sequence>
<protein>
    <submittedName>
        <fullName evidence="2">DUF2066 domain-containing protein</fullName>
    </submittedName>
</protein>
<feature type="signal peptide" evidence="1">
    <location>
        <begin position="1"/>
        <end position="18"/>
    </location>
</feature>
<dbReference type="Pfam" id="PF09839">
    <property type="entry name" value="DUF2066"/>
    <property type="match status" value="1"/>
</dbReference>
<gene>
    <name evidence="2" type="ORF">ACFO6Q_03430</name>
</gene>
<dbReference type="Proteomes" id="UP001595886">
    <property type="component" value="Unassembled WGS sequence"/>
</dbReference>
<organism evidence="2 3">
    <name type="scientific">Dokdonella ginsengisoli</name>
    <dbReference type="NCBI Taxonomy" id="363846"/>
    <lineage>
        <taxon>Bacteria</taxon>
        <taxon>Pseudomonadati</taxon>
        <taxon>Pseudomonadota</taxon>
        <taxon>Gammaproteobacteria</taxon>
        <taxon>Lysobacterales</taxon>
        <taxon>Rhodanobacteraceae</taxon>
        <taxon>Dokdonella</taxon>
    </lineage>
</organism>
<dbReference type="EMBL" id="JBHSHD010000003">
    <property type="protein sequence ID" value="MFC4819358.1"/>
    <property type="molecule type" value="Genomic_DNA"/>
</dbReference>
<proteinExistence type="predicted"/>
<evidence type="ECO:0000256" key="1">
    <source>
        <dbReference type="SAM" id="SignalP"/>
    </source>
</evidence>
<dbReference type="RefSeq" id="WP_380019115.1">
    <property type="nucleotide sequence ID" value="NZ_JBHSHD010000003.1"/>
</dbReference>
<comment type="caution">
    <text evidence="2">The sequence shown here is derived from an EMBL/GenBank/DDBJ whole genome shotgun (WGS) entry which is preliminary data.</text>
</comment>
<dbReference type="InterPro" id="IPR018642">
    <property type="entry name" value="DUF2066"/>
</dbReference>
<feature type="chain" id="PRO_5045692197" evidence="1">
    <location>
        <begin position="19"/>
        <end position="208"/>
    </location>
</feature>
<evidence type="ECO:0000313" key="3">
    <source>
        <dbReference type="Proteomes" id="UP001595886"/>
    </source>
</evidence>
<keyword evidence="1" id="KW-0732">Signal</keyword>